<gene>
    <name evidence="2" type="ORF">NPIL_694821</name>
</gene>
<dbReference type="Proteomes" id="UP000887013">
    <property type="component" value="Unassembled WGS sequence"/>
</dbReference>
<feature type="coiled-coil region" evidence="1">
    <location>
        <begin position="93"/>
        <end position="120"/>
    </location>
</feature>
<dbReference type="AlphaFoldDB" id="A0A8X6P7E8"/>
<reference evidence="2" key="1">
    <citation type="submission" date="2020-08" db="EMBL/GenBank/DDBJ databases">
        <title>Multicomponent nature underlies the extraordinary mechanical properties of spider dragline silk.</title>
        <authorList>
            <person name="Kono N."/>
            <person name="Nakamura H."/>
            <person name="Mori M."/>
            <person name="Yoshida Y."/>
            <person name="Ohtoshi R."/>
            <person name="Malay A.D."/>
            <person name="Moran D.A.P."/>
            <person name="Tomita M."/>
            <person name="Numata K."/>
            <person name="Arakawa K."/>
        </authorList>
    </citation>
    <scope>NUCLEOTIDE SEQUENCE</scope>
</reference>
<comment type="caution">
    <text evidence="2">The sequence shown here is derived from an EMBL/GenBank/DDBJ whole genome shotgun (WGS) entry which is preliminary data.</text>
</comment>
<evidence type="ECO:0000256" key="1">
    <source>
        <dbReference type="SAM" id="Coils"/>
    </source>
</evidence>
<sequence length="130" mass="15531">MQSTEQSLSNELQQNLLGQLSVTEWHEIDQLNDFRNFMQETKEVLHAGGRLEAEKSKLNNRLNNHLYRSKELEATLLEISMENRRKLDKSYTEVFTKNRIQNVNKNVKDLEQKFEKLTLSRKIHKMNWNI</sequence>
<accession>A0A8X6P7E8</accession>
<dbReference type="EMBL" id="BMAW01112801">
    <property type="protein sequence ID" value="GFT54536.1"/>
    <property type="molecule type" value="Genomic_DNA"/>
</dbReference>
<keyword evidence="3" id="KW-1185">Reference proteome</keyword>
<name>A0A8X6P7E8_NEPPI</name>
<evidence type="ECO:0000313" key="3">
    <source>
        <dbReference type="Proteomes" id="UP000887013"/>
    </source>
</evidence>
<proteinExistence type="predicted"/>
<keyword evidence="1" id="KW-0175">Coiled coil</keyword>
<evidence type="ECO:0000313" key="2">
    <source>
        <dbReference type="EMBL" id="GFT54536.1"/>
    </source>
</evidence>
<organism evidence="2 3">
    <name type="scientific">Nephila pilipes</name>
    <name type="common">Giant wood spider</name>
    <name type="synonym">Nephila maculata</name>
    <dbReference type="NCBI Taxonomy" id="299642"/>
    <lineage>
        <taxon>Eukaryota</taxon>
        <taxon>Metazoa</taxon>
        <taxon>Ecdysozoa</taxon>
        <taxon>Arthropoda</taxon>
        <taxon>Chelicerata</taxon>
        <taxon>Arachnida</taxon>
        <taxon>Araneae</taxon>
        <taxon>Araneomorphae</taxon>
        <taxon>Entelegynae</taxon>
        <taxon>Araneoidea</taxon>
        <taxon>Nephilidae</taxon>
        <taxon>Nephila</taxon>
    </lineage>
</organism>
<protein>
    <submittedName>
        <fullName evidence="2">Uncharacterized protein</fullName>
    </submittedName>
</protein>